<comment type="caution">
    <text evidence="1">The sequence shown here is derived from an EMBL/GenBank/DDBJ whole genome shotgun (WGS) entry which is preliminary data.</text>
</comment>
<dbReference type="Proteomes" id="UP000719412">
    <property type="component" value="Unassembled WGS sequence"/>
</dbReference>
<sequence>MKLGDNTFHQCMVDFDLKKLLAKTVTGQAIMASYNDRGLSPKCQGYLTNIVICNFFDIDIKLVLIITVRLTNDILSQVANAIVELFPKECKEVYFSAPVPKRYSKTNTAGIARENAKCYPKRIPLKTIKEEVEMNLMLIESDFEELYKDKVCMLFEHWPSTFESVLEVSKNKKPTNGILFELLNGGKLKKDSEDVIKFLVLFETVSNNASKVVKKGGKTYWKPTVAESQEGFILHVKAPSNIHDAIEAKRTKMASFGMTVQPYIIIVGPTFYDIQTVHLYIHDILYTVPTLLKAVDVCFKSFIVFDLQYPLEAEHIWFLIQWIIYDIHLKSDKKLPQIFQLHNQIKNQKSV</sequence>
<evidence type="ECO:0000313" key="1">
    <source>
        <dbReference type="EMBL" id="KAH0822739.1"/>
    </source>
</evidence>
<name>A0A8J6HXW4_TENMO</name>
<reference evidence="1" key="1">
    <citation type="journal article" date="2020" name="J Insects Food Feed">
        <title>The yellow mealworm (Tenebrio molitor) genome: a resource for the emerging insects as food and feed industry.</title>
        <authorList>
            <person name="Eriksson T."/>
            <person name="Andere A."/>
            <person name="Kelstrup H."/>
            <person name="Emery V."/>
            <person name="Picard C."/>
        </authorList>
    </citation>
    <scope>NUCLEOTIDE SEQUENCE</scope>
    <source>
        <strain evidence="1">Stoneville</strain>
        <tissue evidence="1">Whole head</tissue>
    </source>
</reference>
<reference evidence="1" key="2">
    <citation type="submission" date="2021-08" db="EMBL/GenBank/DDBJ databases">
        <authorList>
            <person name="Eriksson T."/>
        </authorList>
    </citation>
    <scope>NUCLEOTIDE SEQUENCE</scope>
    <source>
        <strain evidence="1">Stoneville</strain>
        <tissue evidence="1">Whole head</tissue>
    </source>
</reference>
<accession>A0A8J6HXW4</accession>
<dbReference type="EMBL" id="JABDTM020000064">
    <property type="protein sequence ID" value="KAH0822739.1"/>
    <property type="molecule type" value="Genomic_DNA"/>
</dbReference>
<keyword evidence="2" id="KW-1185">Reference proteome</keyword>
<protein>
    <submittedName>
        <fullName evidence="1">Uncharacterized protein</fullName>
    </submittedName>
</protein>
<proteinExistence type="predicted"/>
<organism evidence="1 2">
    <name type="scientific">Tenebrio molitor</name>
    <name type="common">Yellow mealworm beetle</name>
    <dbReference type="NCBI Taxonomy" id="7067"/>
    <lineage>
        <taxon>Eukaryota</taxon>
        <taxon>Metazoa</taxon>
        <taxon>Ecdysozoa</taxon>
        <taxon>Arthropoda</taxon>
        <taxon>Hexapoda</taxon>
        <taxon>Insecta</taxon>
        <taxon>Pterygota</taxon>
        <taxon>Neoptera</taxon>
        <taxon>Endopterygota</taxon>
        <taxon>Coleoptera</taxon>
        <taxon>Polyphaga</taxon>
        <taxon>Cucujiformia</taxon>
        <taxon>Tenebrionidae</taxon>
        <taxon>Tenebrio</taxon>
    </lineage>
</organism>
<evidence type="ECO:0000313" key="2">
    <source>
        <dbReference type="Proteomes" id="UP000719412"/>
    </source>
</evidence>
<dbReference type="AlphaFoldDB" id="A0A8J6HXW4"/>
<gene>
    <name evidence="1" type="ORF">GEV33_000052</name>
</gene>